<comment type="cofactor">
    <cofactor evidence="2">
        <name>Mg(2+)</name>
        <dbReference type="ChEBI" id="CHEBI:18420"/>
    </cofactor>
</comment>
<comment type="cofactor">
    <cofactor evidence="1">
        <name>Mn(2+)</name>
        <dbReference type="ChEBI" id="CHEBI:29035"/>
    </cofactor>
</comment>
<reference evidence="9 12" key="2">
    <citation type="submission" date="2018-03" db="EMBL/GenBank/DDBJ databases">
        <title>Genomic framework for the identification of Micromonospora saelicesensis and Micromonospora noduli.</title>
        <authorList>
            <person name="Riesco R."/>
            <person name="Trujillo M.E."/>
        </authorList>
    </citation>
    <scope>NUCLEOTIDE SEQUENCE [LARGE SCALE GENOMIC DNA]</scope>
    <source>
        <strain evidence="9 12">GAR05</strain>
    </source>
</reference>
<dbReference type="PROSITE" id="PS51462">
    <property type="entry name" value="NUDIX"/>
    <property type="match status" value="1"/>
</dbReference>
<dbReference type="GO" id="GO:0046872">
    <property type="term" value="F:metal ion binding"/>
    <property type="evidence" value="ECO:0007669"/>
    <property type="project" value="UniProtKB-KW"/>
</dbReference>
<dbReference type="EMBL" id="FMCR01000004">
    <property type="protein sequence ID" value="SCF21313.1"/>
    <property type="molecule type" value="Genomic_DNA"/>
</dbReference>
<evidence type="ECO:0000256" key="6">
    <source>
        <dbReference type="ARBA" id="ARBA00023211"/>
    </source>
</evidence>
<evidence type="ECO:0000259" key="8">
    <source>
        <dbReference type="PROSITE" id="PS51462"/>
    </source>
</evidence>
<dbReference type="Gene3D" id="3.90.79.10">
    <property type="entry name" value="Nucleoside Triphosphate Pyrophosphohydrolase"/>
    <property type="match status" value="1"/>
</dbReference>
<protein>
    <submittedName>
        <fullName evidence="10">NUDIX domain-containing protein</fullName>
    </submittedName>
    <submittedName>
        <fullName evidence="9">Nudix hydrolase</fullName>
    </submittedName>
</protein>
<dbReference type="CDD" id="cd18870">
    <property type="entry name" value="NUDIX_AcylCoAdiphos_Nudt19"/>
    <property type="match status" value="1"/>
</dbReference>
<dbReference type="InterPro" id="IPR000086">
    <property type="entry name" value="NUDIX_hydrolase_dom"/>
</dbReference>
<dbReference type="InterPro" id="IPR039121">
    <property type="entry name" value="NUDT19"/>
</dbReference>
<evidence type="ECO:0000313" key="10">
    <source>
        <dbReference type="EMBL" id="SCF21313.1"/>
    </source>
</evidence>
<dbReference type="Proteomes" id="UP000198864">
    <property type="component" value="Unassembled WGS sequence"/>
</dbReference>
<evidence type="ECO:0000256" key="7">
    <source>
        <dbReference type="SAM" id="MobiDB-lite"/>
    </source>
</evidence>
<dbReference type="PANTHER" id="PTHR12318:SF0">
    <property type="entry name" value="ACYL-COENZYME A DIPHOSPHATASE NUDT19"/>
    <property type="match status" value="1"/>
</dbReference>
<dbReference type="SUPFAM" id="SSF55811">
    <property type="entry name" value="Nudix"/>
    <property type="match status" value="1"/>
</dbReference>
<dbReference type="STRING" id="285676.GA0070561_4321"/>
<keyword evidence="5" id="KW-0460">Magnesium</keyword>
<feature type="domain" description="Nudix hydrolase" evidence="8">
    <location>
        <begin position="67"/>
        <end position="270"/>
    </location>
</feature>
<evidence type="ECO:0000256" key="3">
    <source>
        <dbReference type="ARBA" id="ARBA00022723"/>
    </source>
</evidence>
<keyword evidence="12" id="KW-1185">Reference proteome</keyword>
<organism evidence="10 11">
    <name type="scientific">Micromonospora saelicesensis</name>
    <dbReference type="NCBI Taxonomy" id="285676"/>
    <lineage>
        <taxon>Bacteria</taxon>
        <taxon>Bacillati</taxon>
        <taxon>Actinomycetota</taxon>
        <taxon>Actinomycetes</taxon>
        <taxon>Micromonosporales</taxon>
        <taxon>Micromonosporaceae</taxon>
        <taxon>Micromonospora</taxon>
    </lineage>
</organism>
<evidence type="ECO:0000256" key="4">
    <source>
        <dbReference type="ARBA" id="ARBA00022801"/>
    </source>
</evidence>
<feature type="region of interest" description="Disordered" evidence="7">
    <location>
        <begin position="295"/>
        <end position="314"/>
    </location>
</feature>
<evidence type="ECO:0000256" key="5">
    <source>
        <dbReference type="ARBA" id="ARBA00022842"/>
    </source>
</evidence>
<keyword evidence="3" id="KW-0479">Metal-binding</keyword>
<evidence type="ECO:0000256" key="1">
    <source>
        <dbReference type="ARBA" id="ARBA00001936"/>
    </source>
</evidence>
<name>A0A1C4YKP9_9ACTN</name>
<keyword evidence="6" id="KW-0464">Manganese</keyword>
<evidence type="ECO:0000313" key="11">
    <source>
        <dbReference type="Proteomes" id="UP000198864"/>
    </source>
</evidence>
<sequence>MPQRYTAQVVDRAPTEPTASWLGARKAIALSGTRLAGMTIDSDGFAAPAALVEHARRFQAEGGTPATPRVAATVLLLRPTDADFEVYVIRRVAAMTFGGMYAFPGGGVDRSDSEAHLDWAGPTPGEWADRLGVAPQAAQAVVCAAAREVFEEAGVLLAGPNRETVVGDVSGDDWEAARQDLEGRRLGFAALLADRQLTLRSDLLLPWSRWITPEFEPRRFDTYFFIALLPAGQRTRDVSGEADHTLWIRPADALARAQAGELTMLPPTVVTLAQVAAAGDLAGVARAAADRDAASPVTPRLDLPPDGEPRFVLG</sequence>
<reference evidence="10 11" key="1">
    <citation type="submission" date="2016-06" db="EMBL/GenBank/DDBJ databases">
        <authorList>
            <person name="Kjaerup R.B."/>
            <person name="Dalgaard T.S."/>
            <person name="Juul-Madsen H.R."/>
        </authorList>
    </citation>
    <scope>NUCLEOTIDE SEQUENCE [LARGE SCALE GENOMIC DNA]</scope>
    <source>
        <strain evidence="10 11">DSM 44871</strain>
    </source>
</reference>
<evidence type="ECO:0000256" key="2">
    <source>
        <dbReference type="ARBA" id="ARBA00001946"/>
    </source>
</evidence>
<dbReference type="InterPro" id="IPR015797">
    <property type="entry name" value="NUDIX_hydrolase-like_dom_sf"/>
</dbReference>
<dbReference type="AlphaFoldDB" id="A0A1C4YKP9"/>
<gene>
    <name evidence="10" type="ORF">GA0070561_4321</name>
    <name evidence="9" type="ORF">GAR05_03334</name>
</gene>
<accession>A0A1C4YKP9</accession>
<dbReference type="EMBL" id="PXXW01000026">
    <property type="protein sequence ID" value="RAN97808.1"/>
    <property type="molecule type" value="Genomic_DNA"/>
</dbReference>
<keyword evidence="4 9" id="KW-0378">Hydrolase</keyword>
<proteinExistence type="predicted"/>
<evidence type="ECO:0000313" key="9">
    <source>
        <dbReference type="EMBL" id="RAN97808.1"/>
    </source>
</evidence>
<dbReference type="Proteomes" id="UP000249334">
    <property type="component" value="Unassembled WGS sequence"/>
</dbReference>
<dbReference type="GO" id="GO:0016818">
    <property type="term" value="F:hydrolase activity, acting on acid anhydrides, in phosphorus-containing anhydrides"/>
    <property type="evidence" value="ECO:0007669"/>
    <property type="project" value="InterPro"/>
</dbReference>
<dbReference type="PANTHER" id="PTHR12318">
    <property type="entry name" value="TESTOSTERONE-REGULATED PROTEIN RP2"/>
    <property type="match status" value="1"/>
</dbReference>
<evidence type="ECO:0000313" key="12">
    <source>
        <dbReference type="Proteomes" id="UP000249334"/>
    </source>
</evidence>